<protein>
    <submittedName>
        <fullName evidence="2">Uncharacterized protein</fullName>
    </submittedName>
</protein>
<organism evidence="2 3">
    <name type="scientific">Dyadobacter psychrophilus</name>
    <dbReference type="NCBI Taxonomy" id="651661"/>
    <lineage>
        <taxon>Bacteria</taxon>
        <taxon>Pseudomonadati</taxon>
        <taxon>Bacteroidota</taxon>
        <taxon>Cytophagia</taxon>
        <taxon>Cytophagales</taxon>
        <taxon>Spirosomataceae</taxon>
        <taxon>Dyadobacter</taxon>
    </lineage>
</organism>
<feature type="region of interest" description="Disordered" evidence="1">
    <location>
        <begin position="20"/>
        <end position="45"/>
    </location>
</feature>
<dbReference type="Proteomes" id="UP000190897">
    <property type="component" value="Unassembled WGS sequence"/>
</dbReference>
<dbReference type="OrthoDB" id="964144at2"/>
<keyword evidence="3" id="KW-1185">Reference proteome</keyword>
<proteinExistence type="predicted"/>
<dbReference type="RefSeq" id="WP_141110278.1">
    <property type="nucleotide sequence ID" value="NZ_FUZA01000002.1"/>
</dbReference>
<feature type="compositionally biased region" description="Polar residues" evidence="1">
    <location>
        <begin position="25"/>
        <end position="34"/>
    </location>
</feature>
<evidence type="ECO:0000313" key="3">
    <source>
        <dbReference type="Proteomes" id="UP000190897"/>
    </source>
</evidence>
<accession>A0A1T5EQD8</accession>
<dbReference type="EMBL" id="FUZA01000002">
    <property type="protein sequence ID" value="SKB86212.1"/>
    <property type="molecule type" value="Genomic_DNA"/>
</dbReference>
<evidence type="ECO:0000313" key="2">
    <source>
        <dbReference type="EMBL" id="SKB86212.1"/>
    </source>
</evidence>
<reference evidence="3" key="1">
    <citation type="submission" date="2017-02" db="EMBL/GenBank/DDBJ databases">
        <authorList>
            <person name="Varghese N."/>
            <person name="Submissions S."/>
        </authorList>
    </citation>
    <scope>NUCLEOTIDE SEQUENCE [LARGE SCALE GENOMIC DNA]</scope>
    <source>
        <strain evidence="3">DSM 22270</strain>
    </source>
</reference>
<evidence type="ECO:0000256" key="1">
    <source>
        <dbReference type="SAM" id="MobiDB-lite"/>
    </source>
</evidence>
<sequence>METKNQNDPTPVKDEAVKKALASGRNANDNFQQNTEDDYGIDQSAPDADQQLEEREASYYRMISCGPRPFSILEV</sequence>
<gene>
    <name evidence="2" type="ORF">SAMN05660293_02688</name>
</gene>
<dbReference type="STRING" id="651661.SAMN05660293_02688"/>
<name>A0A1T5EQD8_9BACT</name>
<dbReference type="AlphaFoldDB" id="A0A1T5EQD8"/>